<dbReference type="EMBL" id="VEPZ02000545">
    <property type="protein sequence ID" value="KAE8723135.1"/>
    <property type="molecule type" value="Genomic_DNA"/>
</dbReference>
<dbReference type="PANTHER" id="PTHR34677">
    <property type="match status" value="1"/>
</dbReference>
<evidence type="ECO:0000313" key="1">
    <source>
        <dbReference type="EMBL" id="KAE8723135.1"/>
    </source>
</evidence>
<gene>
    <name evidence="1" type="ORF">F3Y22_tig00013040pilonHSYRG00146</name>
</gene>
<keyword evidence="2" id="KW-1185">Reference proteome</keyword>
<proteinExistence type="predicted"/>
<accession>A0A6A3C1X2</accession>
<dbReference type="AlphaFoldDB" id="A0A6A3C1X2"/>
<reference evidence="1" key="1">
    <citation type="submission" date="2019-09" db="EMBL/GenBank/DDBJ databases">
        <title>Draft genome information of white flower Hibiscus syriacus.</title>
        <authorList>
            <person name="Kim Y.-M."/>
        </authorList>
    </citation>
    <scope>NUCLEOTIDE SEQUENCE [LARGE SCALE GENOMIC DNA]</scope>
    <source>
        <strain evidence="1">YM2019G1</strain>
    </source>
</reference>
<name>A0A6A3C1X2_HIBSY</name>
<organism evidence="1 2">
    <name type="scientific">Hibiscus syriacus</name>
    <name type="common">Rose of Sharon</name>
    <dbReference type="NCBI Taxonomy" id="106335"/>
    <lineage>
        <taxon>Eukaryota</taxon>
        <taxon>Viridiplantae</taxon>
        <taxon>Streptophyta</taxon>
        <taxon>Embryophyta</taxon>
        <taxon>Tracheophyta</taxon>
        <taxon>Spermatophyta</taxon>
        <taxon>Magnoliopsida</taxon>
        <taxon>eudicotyledons</taxon>
        <taxon>Gunneridae</taxon>
        <taxon>Pentapetalae</taxon>
        <taxon>rosids</taxon>
        <taxon>malvids</taxon>
        <taxon>Malvales</taxon>
        <taxon>Malvaceae</taxon>
        <taxon>Malvoideae</taxon>
        <taxon>Hibiscus</taxon>
    </lineage>
</organism>
<sequence length="135" mass="15198">MAIPEIGFFEFLKLSFFVAVTVVGALNFTESAVYIHFDETPPLWSRLSIAVFRIFNSVLDELLACHDVNIVLSNLTANHKHNFLLNVTTCNGEKNFSSYSWFIDKIPPTAIISSKQNYSNAEKITIDITFSEACI</sequence>
<evidence type="ECO:0000313" key="2">
    <source>
        <dbReference type="Proteomes" id="UP000436088"/>
    </source>
</evidence>
<dbReference type="PANTHER" id="PTHR34677:SF3">
    <property type="entry name" value="BACTERIAL IG-LIKE DOMAIN-CONTAINING PROTEIN"/>
    <property type="match status" value="1"/>
</dbReference>
<dbReference type="Proteomes" id="UP000436088">
    <property type="component" value="Unassembled WGS sequence"/>
</dbReference>
<comment type="caution">
    <text evidence="1">The sequence shown here is derived from an EMBL/GenBank/DDBJ whole genome shotgun (WGS) entry which is preliminary data.</text>
</comment>
<protein>
    <submittedName>
        <fullName evidence="1">Uncharacterized protein</fullName>
    </submittedName>
</protein>